<gene>
    <name evidence="2" type="ORF">BOLC5T32744H</name>
</gene>
<accession>A0A3P6EKQ9</accession>
<dbReference type="AlphaFoldDB" id="A0A3P6EKQ9"/>
<keyword evidence="1" id="KW-0812">Transmembrane</keyword>
<evidence type="ECO:0000313" key="2">
    <source>
        <dbReference type="EMBL" id="VDD45197.1"/>
    </source>
</evidence>
<dbReference type="EMBL" id="LR031877">
    <property type="protein sequence ID" value="VDD45197.1"/>
    <property type="molecule type" value="Genomic_DNA"/>
</dbReference>
<keyword evidence="1" id="KW-0472">Membrane</keyword>
<evidence type="ECO:0000256" key="1">
    <source>
        <dbReference type="SAM" id="Phobius"/>
    </source>
</evidence>
<organism evidence="2">
    <name type="scientific">Brassica oleracea</name>
    <name type="common">Wild cabbage</name>
    <dbReference type="NCBI Taxonomy" id="3712"/>
    <lineage>
        <taxon>Eukaryota</taxon>
        <taxon>Viridiplantae</taxon>
        <taxon>Streptophyta</taxon>
        <taxon>Embryophyta</taxon>
        <taxon>Tracheophyta</taxon>
        <taxon>Spermatophyta</taxon>
        <taxon>Magnoliopsida</taxon>
        <taxon>eudicotyledons</taxon>
        <taxon>Gunneridae</taxon>
        <taxon>Pentapetalae</taxon>
        <taxon>rosids</taxon>
        <taxon>malvids</taxon>
        <taxon>Brassicales</taxon>
        <taxon>Brassicaceae</taxon>
        <taxon>Brassiceae</taxon>
        <taxon>Brassica</taxon>
    </lineage>
</organism>
<keyword evidence="1" id="KW-1133">Transmembrane helix</keyword>
<proteinExistence type="predicted"/>
<sequence length="75" mass="8568">MIICDIRFCSVLTPYLAGIIQPIFCSTQHLNLLRNSKQVFLMIHLLLQTTIVANGLLVLLHLFVPGFLFLMRGWP</sequence>
<protein>
    <submittedName>
        <fullName evidence="2">Uncharacterized protein</fullName>
    </submittedName>
</protein>
<reference evidence="2" key="1">
    <citation type="submission" date="2018-11" db="EMBL/GenBank/DDBJ databases">
        <authorList>
            <consortium name="Genoscope - CEA"/>
            <person name="William W."/>
        </authorList>
    </citation>
    <scope>NUCLEOTIDE SEQUENCE</scope>
</reference>
<feature type="transmembrane region" description="Helical" evidence="1">
    <location>
        <begin position="39"/>
        <end position="64"/>
    </location>
</feature>
<name>A0A3P6EKQ9_BRAOL</name>